<keyword evidence="7" id="KW-1185">Reference proteome</keyword>
<keyword evidence="6" id="KW-0808">Transferase</keyword>
<keyword evidence="2" id="KW-0663">Pyridoxal phosphate</keyword>
<dbReference type="KEGG" id="erz:ER308_12910"/>
<evidence type="ECO:0000259" key="5">
    <source>
        <dbReference type="Pfam" id="PF00266"/>
    </source>
</evidence>
<evidence type="ECO:0000256" key="1">
    <source>
        <dbReference type="ARBA" id="ARBA00001933"/>
    </source>
</evidence>
<protein>
    <submittedName>
        <fullName evidence="6">Aminotransferase class V-fold PLP-dependent enzyme</fullName>
    </submittedName>
</protein>
<keyword evidence="6" id="KW-0032">Aminotransferase</keyword>
<dbReference type="PANTHER" id="PTHR43586:SF15">
    <property type="entry name" value="BLR3095 PROTEIN"/>
    <property type="match status" value="1"/>
</dbReference>
<evidence type="ECO:0000256" key="2">
    <source>
        <dbReference type="ARBA" id="ARBA00022898"/>
    </source>
</evidence>
<dbReference type="Proteomes" id="UP000291469">
    <property type="component" value="Chromosome"/>
</dbReference>
<dbReference type="EMBL" id="CP036402">
    <property type="protein sequence ID" value="QBI20376.1"/>
    <property type="molecule type" value="Genomic_DNA"/>
</dbReference>
<dbReference type="InterPro" id="IPR020578">
    <property type="entry name" value="Aminotrans_V_PyrdxlP_BS"/>
</dbReference>
<sequence length="416" mass="44985">MGVRGRGARRHERLGPTLATDARSVGRYLDHACLGPPSEATVRAVEEAVRALRTTPSPGTDRTIAALRETERARERVAALLEAHPEDVSLVDSTTHGLGVIAAGMTLHPGDNVVVPDMDFMSATLVWRPAEAERGIELRPVPSEQGVASVDAFAHTIDERTRAVVVSVVQEISGYRVDLEALGTMLEGRDTVLLVDGIQEAGALRRDLANRPVDAYIAGGHKWLSSPYGMGFAWTHPRLRDRHRSSYLGYTNVEEPAPGWGRYLQDRHRTAFDRHAARSSGGLLESGGTPDWIGAVGLRAAVDELLARGPADVERHVLALASQLRTGLARIGLGERIAGSGDPMTHSGIVTFGLPGGEIRERQLYDELTRSGIYVSLRAIAGTGGIRVSPHATNTADDIDALLEVVREYRRRDRPG</sequence>
<dbReference type="InterPro" id="IPR015422">
    <property type="entry name" value="PyrdxlP-dep_Trfase_small"/>
</dbReference>
<evidence type="ECO:0000256" key="4">
    <source>
        <dbReference type="RuleBase" id="RU004504"/>
    </source>
</evidence>
<gene>
    <name evidence="6" type="ORF">ER308_12910</name>
</gene>
<dbReference type="AlphaFoldDB" id="A0A411YGT9"/>
<reference evidence="6 7" key="1">
    <citation type="submission" date="2019-01" db="EMBL/GenBank/DDBJ databases">
        <title>Egibacter rhizosphaerae EGI 80759T.</title>
        <authorList>
            <person name="Chen D.-D."/>
            <person name="Tian Y."/>
            <person name="Jiao J.-Y."/>
            <person name="Zhang X.-T."/>
            <person name="Zhang Y.-G."/>
            <person name="Zhang Y."/>
            <person name="Xiao M."/>
            <person name="Shu W.-S."/>
            <person name="Li W.-J."/>
        </authorList>
    </citation>
    <scope>NUCLEOTIDE SEQUENCE [LARGE SCALE GENOMIC DNA]</scope>
    <source>
        <strain evidence="6 7">EGI 80759</strain>
    </source>
</reference>
<dbReference type="GO" id="GO:0008483">
    <property type="term" value="F:transaminase activity"/>
    <property type="evidence" value="ECO:0007669"/>
    <property type="project" value="UniProtKB-KW"/>
</dbReference>
<comment type="cofactor">
    <cofactor evidence="1 4">
        <name>pyridoxal 5'-phosphate</name>
        <dbReference type="ChEBI" id="CHEBI:597326"/>
    </cofactor>
</comment>
<evidence type="ECO:0000313" key="7">
    <source>
        <dbReference type="Proteomes" id="UP000291469"/>
    </source>
</evidence>
<evidence type="ECO:0000313" key="6">
    <source>
        <dbReference type="EMBL" id="QBI20376.1"/>
    </source>
</evidence>
<dbReference type="Gene3D" id="3.90.1150.10">
    <property type="entry name" value="Aspartate Aminotransferase, domain 1"/>
    <property type="match status" value="1"/>
</dbReference>
<dbReference type="InterPro" id="IPR000192">
    <property type="entry name" value="Aminotrans_V_dom"/>
</dbReference>
<dbReference type="PANTHER" id="PTHR43586">
    <property type="entry name" value="CYSTEINE DESULFURASE"/>
    <property type="match status" value="1"/>
</dbReference>
<dbReference type="PROSITE" id="PS00595">
    <property type="entry name" value="AA_TRANSFER_CLASS_5"/>
    <property type="match status" value="1"/>
</dbReference>
<organism evidence="6 7">
    <name type="scientific">Egibacter rhizosphaerae</name>
    <dbReference type="NCBI Taxonomy" id="1670831"/>
    <lineage>
        <taxon>Bacteria</taxon>
        <taxon>Bacillati</taxon>
        <taxon>Actinomycetota</taxon>
        <taxon>Nitriliruptoria</taxon>
        <taxon>Egibacterales</taxon>
        <taxon>Egibacteraceae</taxon>
        <taxon>Egibacter</taxon>
    </lineage>
</organism>
<comment type="similarity">
    <text evidence="3">Belongs to the class-V pyridoxal-phosphate-dependent aminotransferase family.</text>
</comment>
<feature type="domain" description="Aminotransferase class V" evidence="5">
    <location>
        <begin position="28"/>
        <end position="402"/>
    </location>
</feature>
<dbReference type="SUPFAM" id="SSF53383">
    <property type="entry name" value="PLP-dependent transferases"/>
    <property type="match status" value="1"/>
</dbReference>
<dbReference type="Pfam" id="PF00266">
    <property type="entry name" value="Aminotran_5"/>
    <property type="match status" value="1"/>
</dbReference>
<dbReference type="InterPro" id="IPR015424">
    <property type="entry name" value="PyrdxlP-dep_Trfase"/>
</dbReference>
<dbReference type="OrthoDB" id="250246at2"/>
<accession>A0A411YGT9</accession>
<name>A0A411YGT9_9ACTN</name>
<dbReference type="Gene3D" id="3.40.640.10">
    <property type="entry name" value="Type I PLP-dependent aspartate aminotransferase-like (Major domain)"/>
    <property type="match status" value="1"/>
</dbReference>
<evidence type="ECO:0000256" key="3">
    <source>
        <dbReference type="RuleBase" id="RU004075"/>
    </source>
</evidence>
<proteinExistence type="inferred from homology"/>
<dbReference type="InterPro" id="IPR015421">
    <property type="entry name" value="PyrdxlP-dep_Trfase_major"/>
</dbReference>